<protein>
    <submittedName>
        <fullName evidence="3">Ribosomal-protein-alanine N-acetyltransferase</fullName>
    </submittedName>
</protein>
<dbReference type="Gene3D" id="3.40.630.30">
    <property type="match status" value="1"/>
</dbReference>
<dbReference type="InterPro" id="IPR006464">
    <property type="entry name" value="AcTrfase_RimI/Ard1"/>
</dbReference>
<accession>A0A2P5P9D0</accession>
<dbReference type="InterPro" id="IPR051556">
    <property type="entry name" value="N-term/lysine_N-AcTrnsfr"/>
</dbReference>
<dbReference type="OrthoDB" id="9794566at2"/>
<dbReference type="InterPro" id="IPR016181">
    <property type="entry name" value="Acyl_CoA_acyltransferase"/>
</dbReference>
<keyword evidence="2" id="KW-0012">Acyltransferase</keyword>
<dbReference type="RefSeq" id="WP_102330381.1">
    <property type="nucleotide sequence ID" value="NZ_CP058566.2"/>
</dbReference>
<name>A0A2P5P9D0_9CHLR</name>
<dbReference type="Proteomes" id="UP000235653">
    <property type="component" value="Unassembled WGS sequence"/>
</dbReference>
<dbReference type="GO" id="GO:0008080">
    <property type="term" value="F:N-acetyltransferase activity"/>
    <property type="evidence" value="ECO:0007669"/>
    <property type="project" value="InterPro"/>
</dbReference>
<evidence type="ECO:0000313" key="4">
    <source>
        <dbReference type="Proteomes" id="UP000235653"/>
    </source>
</evidence>
<dbReference type="CDD" id="cd04301">
    <property type="entry name" value="NAT_SF"/>
    <property type="match status" value="1"/>
</dbReference>
<gene>
    <name evidence="3" type="primary">rimI</name>
    <name evidence="3" type="ORF">JP09_003255</name>
</gene>
<proteinExistence type="predicted"/>
<reference evidence="3 4" key="1">
    <citation type="journal article" date="2017" name="ISME J.">
        <title>Grape pomace compost harbors organohalide-respiring Dehalogenimonas species with novel reductive dehalogenase genes.</title>
        <authorList>
            <person name="Yang Y."/>
            <person name="Higgins S.A."/>
            <person name="Yan J."/>
            <person name="Simsir B."/>
            <person name="Chourey K."/>
            <person name="Iyer R."/>
            <person name="Hettich R.L."/>
            <person name="Baldwin B."/>
            <person name="Ogles D.M."/>
            <person name="Loffler F.E."/>
        </authorList>
    </citation>
    <scope>NUCLEOTIDE SEQUENCE [LARGE SCALE GENOMIC DNA]</scope>
    <source>
        <strain evidence="3 4">GP</strain>
    </source>
</reference>
<dbReference type="InterPro" id="IPR000182">
    <property type="entry name" value="GNAT_dom"/>
</dbReference>
<organism evidence="3 4">
    <name type="scientific">Dehalogenimonas etheniformans</name>
    <dbReference type="NCBI Taxonomy" id="1536648"/>
    <lineage>
        <taxon>Bacteria</taxon>
        <taxon>Bacillati</taxon>
        <taxon>Chloroflexota</taxon>
        <taxon>Dehalococcoidia</taxon>
        <taxon>Dehalococcoidales</taxon>
        <taxon>Dehalococcoidaceae</taxon>
        <taxon>Dehalogenimonas</taxon>
    </lineage>
</organism>
<dbReference type="PANTHER" id="PTHR42919">
    <property type="entry name" value="N-ALPHA-ACETYLTRANSFERASE"/>
    <property type="match status" value="1"/>
</dbReference>
<dbReference type="PROSITE" id="PS51186">
    <property type="entry name" value="GNAT"/>
    <property type="match status" value="1"/>
</dbReference>
<dbReference type="NCBIfam" id="TIGR01575">
    <property type="entry name" value="rimI"/>
    <property type="match status" value="1"/>
</dbReference>
<dbReference type="PANTHER" id="PTHR42919:SF8">
    <property type="entry name" value="N-ALPHA-ACETYLTRANSFERASE 50"/>
    <property type="match status" value="1"/>
</dbReference>
<dbReference type="Pfam" id="PF00583">
    <property type="entry name" value="Acetyltransf_1"/>
    <property type="match status" value="1"/>
</dbReference>
<dbReference type="AlphaFoldDB" id="A0A2P5P9D0"/>
<keyword evidence="4" id="KW-1185">Reference proteome</keyword>
<evidence type="ECO:0000256" key="1">
    <source>
        <dbReference type="ARBA" id="ARBA00022679"/>
    </source>
</evidence>
<comment type="caution">
    <text evidence="3">The sequence shown here is derived from an EMBL/GenBank/DDBJ whole genome shotgun (WGS) entry which is preliminary data.</text>
</comment>
<dbReference type="SUPFAM" id="SSF55729">
    <property type="entry name" value="Acyl-CoA N-acyltransferases (Nat)"/>
    <property type="match status" value="1"/>
</dbReference>
<sequence>MHYIVRPMTQEDVPQVTAIDREAFPTMWPPMNYQRELENHLAHYIVVAEVLDKPEELQTKFEVNTGLAHKVVEWLTPHKVGQEHLEKIVGFAGFWMMAGEAHIISLAVKKDFRRRGFGKLLLIELVRAAVKIEAEIVTLEVRVSNYEAQRLYLQYGFVGKGVRRAYYTDNREDALIMTLDDADSKECVAKFEQSRNNLKFGL</sequence>
<keyword evidence="1" id="KW-0808">Transferase</keyword>
<dbReference type="EMBL" id="JQAN02000006">
    <property type="protein sequence ID" value="PPD58897.1"/>
    <property type="molecule type" value="Genomic_DNA"/>
</dbReference>
<evidence type="ECO:0000256" key="2">
    <source>
        <dbReference type="ARBA" id="ARBA00023315"/>
    </source>
</evidence>
<evidence type="ECO:0000313" key="3">
    <source>
        <dbReference type="EMBL" id="PPD58897.1"/>
    </source>
</evidence>